<proteinExistence type="predicted"/>
<dbReference type="Proteomes" id="UP000430021">
    <property type="component" value="Unassembled WGS sequence"/>
</dbReference>
<feature type="compositionally biased region" description="Polar residues" evidence="1">
    <location>
        <begin position="122"/>
        <end position="143"/>
    </location>
</feature>
<evidence type="ECO:0000313" key="4">
    <source>
        <dbReference type="Proteomes" id="UP000430021"/>
    </source>
</evidence>
<feature type="region of interest" description="Disordered" evidence="1">
    <location>
        <begin position="112"/>
        <end position="146"/>
    </location>
</feature>
<evidence type="ECO:0000313" key="3">
    <source>
        <dbReference type="EMBL" id="MXP38683.1"/>
    </source>
</evidence>
<feature type="chain" id="PRO_5026099342" description="Surface antigen domain-containing protein" evidence="2">
    <location>
        <begin position="27"/>
        <end position="188"/>
    </location>
</feature>
<comment type="caution">
    <text evidence="3">The sequence shown here is derived from an EMBL/GenBank/DDBJ whole genome shotgun (WGS) entry which is preliminary data.</text>
</comment>
<dbReference type="AlphaFoldDB" id="A0A6I4UML5"/>
<feature type="signal peptide" evidence="2">
    <location>
        <begin position="1"/>
        <end position="26"/>
    </location>
</feature>
<dbReference type="OrthoDB" id="7507714at2"/>
<dbReference type="EMBL" id="WTYB01000002">
    <property type="protein sequence ID" value="MXP38683.1"/>
    <property type="molecule type" value="Genomic_DNA"/>
</dbReference>
<evidence type="ECO:0008006" key="5">
    <source>
        <dbReference type="Google" id="ProtNLM"/>
    </source>
</evidence>
<keyword evidence="2" id="KW-0732">Signal</keyword>
<evidence type="ECO:0000256" key="2">
    <source>
        <dbReference type="SAM" id="SignalP"/>
    </source>
</evidence>
<accession>A0A6I4UML5</accession>
<sequence>MPVSGARLTLIIGALALVATSMPAQAQLGTLLNRGKRGADRADTCGEGKKGDKARGVVGGLLGGAVRDMARKARLPSFVPVPAFSDQLTESIACRLDPEEQKQAAAATLQATRADTEDGTAQVGSSASWNSSTRDDVSGTSTVTRRERASGDLDCITVTDVVIVQGEETRADKRMCRAPGSARYSIIA</sequence>
<organism evidence="3 4">
    <name type="scientific">Erythrobacter ramosus</name>
    <dbReference type="NCBI Taxonomy" id="35811"/>
    <lineage>
        <taxon>Bacteria</taxon>
        <taxon>Pseudomonadati</taxon>
        <taxon>Pseudomonadota</taxon>
        <taxon>Alphaproteobacteria</taxon>
        <taxon>Sphingomonadales</taxon>
        <taxon>Erythrobacteraceae</taxon>
        <taxon>Erythrobacter/Porphyrobacter group</taxon>
        <taxon>Erythrobacter</taxon>
    </lineage>
</organism>
<protein>
    <recommendedName>
        <fullName evidence="5">Surface antigen domain-containing protein</fullName>
    </recommendedName>
</protein>
<reference evidence="3 4" key="1">
    <citation type="submission" date="2019-12" db="EMBL/GenBank/DDBJ databases">
        <title>Genomic-based taxomic classification of the family Erythrobacteraceae.</title>
        <authorList>
            <person name="Xu L."/>
        </authorList>
    </citation>
    <scope>NUCLEOTIDE SEQUENCE [LARGE SCALE GENOMIC DNA]</scope>
    <source>
        <strain evidence="3 4">JCM 10282</strain>
    </source>
</reference>
<gene>
    <name evidence="3" type="ORF">GRI59_08680</name>
</gene>
<evidence type="ECO:0000256" key="1">
    <source>
        <dbReference type="SAM" id="MobiDB-lite"/>
    </source>
</evidence>
<name>A0A6I4UML5_9SPHN</name>